<evidence type="ECO:0000313" key="2">
    <source>
        <dbReference type="Proteomes" id="UP000199416"/>
    </source>
</evidence>
<protein>
    <recommendedName>
        <fullName evidence="3">Roadblock/LAMTOR2 domain-containing protein</fullName>
    </recommendedName>
</protein>
<evidence type="ECO:0008006" key="3">
    <source>
        <dbReference type="Google" id="ProtNLM"/>
    </source>
</evidence>
<accession>A0A1G6R1A1</accession>
<dbReference type="EMBL" id="FMZF01000004">
    <property type="protein sequence ID" value="SDC97767.1"/>
    <property type="molecule type" value="Genomic_DNA"/>
</dbReference>
<dbReference type="OrthoDB" id="3781969at2"/>
<dbReference type="SUPFAM" id="SSF103196">
    <property type="entry name" value="Roadblock/LC7 domain"/>
    <property type="match status" value="1"/>
</dbReference>
<keyword evidence="2" id="KW-1185">Reference proteome</keyword>
<proteinExistence type="predicted"/>
<evidence type="ECO:0000313" key="1">
    <source>
        <dbReference type="EMBL" id="SDC97767.1"/>
    </source>
</evidence>
<sequence>MAQLDNVIADLLAIEGANGAAIVDIDSGMALAAGGTPGFDLNVAAAGNSNVVRAKLRTINDLELKDEVEDILITLQSQYHLINVLKGQGNAGLFIYLVLNRVTANLALARHKLRAVAATVAV</sequence>
<organism evidence="1 2">
    <name type="scientific">Geodermatophilus telluris</name>
    <dbReference type="NCBI Taxonomy" id="1190417"/>
    <lineage>
        <taxon>Bacteria</taxon>
        <taxon>Bacillati</taxon>
        <taxon>Actinomycetota</taxon>
        <taxon>Actinomycetes</taxon>
        <taxon>Geodermatophilales</taxon>
        <taxon>Geodermatophilaceae</taxon>
        <taxon>Geodermatophilus</taxon>
    </lineage>
</organism>
<name>A0A1G6R1A1_9ACTN</name>
<dbReference type="STRING" id="1190417.SAMN05660690_3165"/>
<dbReference type="Proteomes" id="UP000199416">
    <property type="component" value="Unassembled WGS sequence"/>
</dbReference>
<dbReference type="AlphaFoldDB" id="A0A1G6R1A1"/>
<dbReference type="RefSeq" id="WP_091112456.1">
    <property type="nucleotide sequence ID" value="NZ_FMZF01000004.1"/>
</dbReference>
<gene>
    <name evidence="1" type="ORF">SAMN05660690_3165</name>
</gene>
<reference evidence="2" key="1">
    <citation type="submission" date="2016-10" db="EMBL/GenBank/DDBJ databases">
        <authorList>
            <person name="Varghese N."/>
            <person name="Submissions S."/>
        </authorList>
    </citation>
    <scope>NUCLEOTIDE SEQUENCE [LARGE SCALE GENOMIC DNA]</scope>
    <source>
        <strain evidence="2">DSM 45421</strain>
    </source>
</reference>